<name>A0A0A9C070_ARUDO</name>
<proteinExistence type="predicted"/>
<evidence type="ECO:0000313" key="1">
    <source>
        <dbReference type="EMBL" id="JAD66805.1"/>
    </source>
</evidence>
<protein>
    <submittedName>
        <fullName evidence="1">Uncharacterized protein</fullName>
    </submittedName>
</protein>
<dbReference type="AlphaFoldDB" id="A0A0A9C070"/>
<reference evidence="1" key="2">
    <citation type="journal article" date="2015" name="Data Brief">
        <title>Shoot transcriptome of the giant reed, Arundo donax.</title>
        <authorList>
            <person name="Barrero R.A."/>
            <person name="Guerrero F.D."/>
            <person name="Moolhuijzen P."/>
            <person name="Goolsby J.A."/>
            <person name="Tidwell J."/>
            <person name="Bellgard S.E."/>
            <person name="Bellgard M.I."/>
        </authorList>
    </citation>
    <scope>NUCLEOTIDE SEQUENCE</scope>
    <source>
        <tissue evidence="1">Shoot tissue taken approximately 20 cm above the soil surface</tissue>
    </source>
</reference>
<organism evidence="1">
    <name type="scientific">Arundo donax</name>
    <name type="common">Giant reed</name>
    <name type="synonym">Donax arundinaceus</name>
    <dbReference type="NCBI Taxonomy" id="35708"/>
    <lineage>
        <taxon>Eukaryota</taxon>
        <taxon>Viridiplantae</taxon>
        <taxon>Streptophyta</taxon>
        <taxon>Embryophyta</taxon>
        <taxon>Tracheophyta</taxon>
        <taxon>Spermatophyta</taxon>
        <taxon>Magnoliopsida</taxon>
        <taxon>Liliopsida</taxon>
        <taxon>Poales</taxon>
        <taxon>Poaceae</taxon>
        <taxon>PACMAD clade</taxon>
        <taxon>Arundinoideae</taxon>
        <taxon>Arundineae</taxon>
        <taxon>Arundo</taxon>
    </lineage>
</organism>
<sequence length="60" mass="7141">MSFSNYYISYNIIIPGYVFERSFNPPIELLHFHYSASKVVIMCGSMQQYILRLHIFSNLF</sequence>
<reference evidence="1" key="1">
    <citation type="submission" date="2014-09" db="EMBL/GenBank/DDBJ databases">
        <authorList>
            <person name="Magalhaes I.L.F."/>
            <person name="Oliveira U."/>
            <person name="Santos F.R."/>
            <person name="Vidigal T.H.D.A."/>
            <person name="Brescovit A.D."/>
            <person name="Santos A.J."/>
        </authorList>
    </citation>
    <scope>NUCLEOTIDE SEQUENCE</scope>
    <source>
        <tissue evidence="1">Shoot tissue taken approximately 20 cm above the soil surface</tissue>
    </source>
</reference>
<dbReference type="EMBL" id="GBRH01231090">
    <property type="protein sequence ID" value="JAD66805.1"/>
    <property type="molecule type" value="Transcribed_RNA"/>
</dbReference>
<accession>A0A0A9C070</accession>